<proteinExistence type="predicted"/>
<reference evidence="1 2" key="2">
    <citation type="submission" date="2018-11" db="EMBL/GenBank/DDBJ databases">
        <authorList>
            <consortium name="Pathogen Informatics"/>
        </authorList>
    </citation>
    <scope>NUCLEOTIDE SEQUENCE [LARGE SCALE GENOMIC DNA]</scope>
</reference>
<keyword evidence="2" id="KW-1185">Reference proteome</keyword>
<dbReference type="Proteomes" id="UP000278807">
    <property type="component" value="Unassembled WGS sequence"/>
</dbReference>
<dbReference type="AlphaFoldDB" id="A0A0R3TVV6"/>
<evidence type="ECO:0000313" key="2">
    <source>
        <dbReference type="Proteomes" id="UP000278807"/>
    </source>
</evidence>
<evidence type="ECO:0000313" key="3">
    <source>
        <dbReference type="WBParaSite" id="HNAJ_0001197301-mRNA-1"/>
    </source>
</evidence>
<protein>
    <submittedName>
        <fullName evidence="1 3">Uncharacterized protein</fullName>
    </submittedName>
</protein>
<organism evidence="3">
    <name type="scientific">Rodentolepis nana</name>
    <name type="common">Dwarf tapeworm</name>
    <name type="synonym">Hymenolepis nana</name>
    <dbReference type="NCBI Taxonomy" id="102285"/>
    <lineage>
        <taxon>Eukaryota</taxon>
        <taxon>Metazoa</taxon>
        <taxon>Spiralia</taxon>
        <taxon>Lophotrochozoa</taxon>
        <taxon>Platyhelminthes</taxon>
        <taxon>Cestoda</taxon>
        <taxon>Eucestoda</taxon>
        <taxon>Cyclophyllidea</taxon>
        <taxon>Hymenolepididae</taxon>
        <taxon>Rodentolepis</taxon>
    </lineage>
</organism>
<gene>
    <name evidence="1" type="ORF">HNAJ_LOCUS11962</name>
</gene>
<name>A0A0R3TVV6_RODNA</name>
<sequence>MAFSLIREHIVVLPVPKSIASVGVDNIPLVISRNAWLCVFLSGLRVTSVDVMSGGRSRVTSVAVMSGSQQ</sequence>
<dbReference type="WBParaSite" id="HNAJ_0001197301-mRNA-1">
    <property type="protein sequence ID" value="HNAJ_0001197301-mRNA-1"/>
    <property type="gene ID" value="HNAJ_0001197301"/>
</dbReference>
<accession>A0A0R3TVV6</accession>
<dbReference type="EMBL" id="UZAE01013925">
    <property type="protein sequence ID" value="VDO11836.1"/>
    <property type="molecule type" value="Genomic_DNA"/>
</dbReference>
<evidence type="ECO:0000313" key="1">
    <source>
        <dbReference type="EMBL" id="VDO11836.1"/>
    </source>
</evidence>
<reference evidence="3" key="1">
    <citation type="submission" date="2017-02" db="UniProtKB">
        <authorList>
            <consortium name="WormBaseParasite"/>
        </authorList>
    </citation>
    <scope>IDENTIFICATION</scope>
</reference>